<sequence length="23" mass="2505">MAGNYLFLVSDDSTFIVGTEIVI</sequence>
<organism evidence="1 2">
    <name type="scientific">Mucilaginibacter pallidiroseus</name>
    <dbReference type="NCBI Taxonomy" id="2599295"/>
    <lineage>
        <taxon>Bacteria</taxon>
        <taxon>Pseudomonadati</taxon>
        <taxon>Bacteroidota</taxon>
        <taxon>Sphingobacteriia</taxon>
        <taxon>Sphingobacteriales</taxon>
        <taxon>Sphingobacteriaceae</taxon>
        <taxon>Mucilaginibacter</taxon>
    </lineage>
</organism>
<evidence type="ECO:0000313" key="2">
    <source>
        <dbReference type="Proteomes" id="UP000320042"/>
    </source>
</evidence>
<dbReference type="Proteomes" id="UP000320042">
    <property type="component" value="Unassembled WGS sequence"/>
</dbReference>
<comment type="caution">
    <text evidence="1">The sequence shown here is derived from an EMBL/GenBank/DDBJ whole genome shotgun (WGS) entry which is preliminary data.</text>
</comment>
<accession>A0A563UCK6</accession>
<name>A0A563UCK6_9SPHI</name>
<proteinExistence type="predicted"/>
<protein>
    <submittedName>
        <fullName evidence="1">Uncharacterized protein</fullName>
    </submittedName>
</protein>
<gene>
    <name evidence="1" type="ORF">FPZ43_11205</name>
</gene>
<evidence type="ECO:0000313" key="1">
    <source>
        <dbReference type="EMBL" id="TWR29111.1"/>
    </source>
</evidence>
<dbReference type="EMBL" id="VOEJ01000005">
    <property type="protein sequence ID" value="TWR29111.1"/>
    <property type="molecule type" value="Genomic_DNA"/>
</dbReference>
<keyword evidence="2" id="KW-1185">Reference proteome</keyword>
<dbReference type="AlphaFoldDB" id="A0A563UCK6"/>
<reference evidence="1 2" key="1">
    <citation type="submission" date="2019-07" db="EMBL/GenBank/DDBJ databases">
        <authorList>
            <person name="Kim J."/>
        </authorList>
    </citation>
    <scope>NUCLEOTIDE SEQUENCE [LARGE SCALE GENOMIC DNA]</scope>
    <source>
        <strain evidence="2">dk17</strain>
    </source>
</reference>